<dbReference type="OrthoDB" id="5862640at2759"/>
<dbReference type="EMBL" id="KN549859">
    <property type="protein sequence ID" value="KHJ95758.1"/>
    <property type="molecule type" value="Genomic_DNA"/>
</dbReference>
<dbReference type="AlphaFoldDB" id="A0A0B1TDY9"/>
<gene>
    <name evidence="1" type="ORF">OESDEN_04290</name>
</gene>
<sequence length="102" mass="11677">MLCSSSTKRRISAVSYILVGYGRIVEIEDDVLFRPATVFDCYFTKFWPHSLILGTELTSYCLILVSCERLLVVYKPHIYRKLFGSLKKQRLLMLVPLAGVVS</sequence>
<evidence type="ECO:0008006" key="3">
    <source>
        <dbReference type="Google" id="ProtNLM"/>
    </source>
</evidence>
<proteinExistence type="predicted"/>
<dbReference type="Proteomes" id="UP000053660">
    <property type="component" value="Unassembled WGS sequence"/>
</dbReference>
<protein>
    <recommendedName>
        <fullName evidence="3">G-protein coupled receptors family 1 profile domain-containing protein</fullName>
    </recommendedName>
</protein>
<keyword evidence="2" id="KW-1185">Reference proteome</keyword>
<name>A0A0B1TDY9_OESDE</name>
<reference evidence="1 2" key="1">
    <citation type="submission" date="2014-03" db="EMBL/GenBank/DDBJ databases">
        <title>Draft genome of the hookworm Oesophagostomum dentatum.</title>
        <authorList>
            <person name="Mitreva M."/>
        </authorList>
    </citation>
    <scope>NUCLEOTIDE SEQUENCE [LARGE SCALE GENOMIC DNA]</scope>
    <source>
        <strain evidence="1 2">OD-Hann</strain>
    </source>
</reference>
<organism evidence="1 2">
    <name type="scientific">Oesophagostomum dentatum</name>
    <name type="common">Nodular worm</name>
    <dbReference type="NCBI Taxonomy" id="61180"/>
    <lineage>
        <taxon>Eukaryota</taxon>
        <taxon>Metazoa</taxon>
        <taxon>Ecdysozoa</taxon>
        <taxon>Nematoda</taxon>
        <taxon>Chromadorea</taxon>
        <taxon>Rhabditida</taxon>
        <taxon>Rhabditina</taxon>
        <taxon>Rhabditomorpha</taxon>
        <taxon>Strongyloidea</taxon>
        <taxon>Strongylidae</taxon>
        <taxon>Oesophagostomum</taxon>
    </lineage>
</organism>
<accession>A0A0B1TDY9</accession>
<evidence type="ECO:0000313" key="1">
    <source>
        <dbReference type="EMBL" id="KHJ95758.1"/>
    </source>
</evidence>
<evidence type="ECO:0000313" key="2">
    <source>
        <dbReference type="Proteomes" id="UP000053660"/>
    </source>
</evidence>